<evidence type="ECO:0000313" key="1">
    <source>
        <dbReference type="EMBL" id="KZM95094.1"/>
    </source>
</evidence>
<proteinExistence type="predicted"/>
<dbReference type="EMBL" id="LNRQ01000005">
    <property type="protein sequence ID" value="KZM95094.1"/>
    <property type="molecule type" value="Genomic_DNA"/>
</dbReference>
<comment type="caution">
    <text evidence="1">The sequence shown here is derived from an EMBL/GenBank/DDBJ whole genome shotgun (WGS) entry which is preliminary data.</text>
</comment>
<reference evidence="1" key="1">
    <citation type="journal article" date="2016" name="Nat. Genet.">
        <title>A high-quality carrot genome assembly provides new insights into carotenoid accumulation and asterid genome evolution.</title>
        <authorList>
            <person name="Iorizzo M."/>
            <person name="Ellison S."/>
            <person name="Senalik D."/>
            <person name="Zeng P."/>
            <person name="Satapoomin P."/>
            <person name="Huang J."/>
            <person name="Bowman M."/>
            <person name="Iovene M."/>
            <person name="Sanseverino W."/>
            <person name="Cavagnaro P."/>
            <person name="Yildiz M."/>
            <person name="Macko-Podgorni A."/>
            <person name="Moranska E."/>
            <person name="Grzebelus E."/>
            <person name="Grzebelus D."/>
            <person name="Ashrafi H."/>
            <person name="Zheng Z."/>
            <person name="Cheng S."/>
            <person name="Spooner D."/>
            <person name="Van Deynze A."/>
            <person name="Simon P."/>
        </authorList>
    </citation>
    <scope>NUCLEOTIDE SEQUENCE [LARGE SCALE GENOMIC DNA]</scope>
    <source>
        <tissue evidence="1">Leaf</tissue>
    </source>
</reference>
<gene>
    <name evidence="1" type="ORF">DCAR_018336</name>
</gene>
<dbReference type="AlphaFoldDB" id="A0A164YZK1"/>
<accession>A0A164YZK1</accession>
<sequence>MRMVEMEKNFVTMIDNSDDDHDRQQRRRRQLVDQALLDAEGQDLSSSAILQLV</sequence>
<dbReference type="Gramene" id="KZM95094">
    <property type="protein sequence ID" value="KZM95094"/>
    <property type="gene ID" value="DCAR_018336"/>
</dbReference>
<name>A0A164YZK1_DAUCS</name>
<protein>
    <submittedName>
        <fullName evidence="1">Uncharacterized protein</fullName>
    </submittedName>
</protein>
<organism evidence="1">
    <name type="scientific">Daucus carota subsp. sativus</name>
    <name type="common">Carrot</name>
    <dbReference type="NCBI Taxonomy" id="79200"/>
    <lineage>
        <taxon>Eukaryota</taxon>
        <taxon>Viridiplantae</taxon>
        <taxon>Streptophyta</taxon>
        <taxon>Embryophyta</taxon>
        <taxon>Tracheophyta</taxon>
        <taxon>Spermatophyta</taxon>
        <taxon>Magnoliopsida</taxon>
        <taxon>eudicotyledons</taxon>
        <taxon>Gunneridae</taxon>
        <taxon>Pentapetalae</taxon>
        <taxon>asterids</taxon>
        <taxon>campanulids</taxon>
        <taxon>Apiales</taxon>
        <taxon>Apiaceae</taxon>
        <taxon>Apioideae</taxon>
        <taxon>Scandiceae</taxon>
        <taxon>Daucinae</taxon>
        <taxon>Daucus</taxon>
        <taxon>Daucus sect. Daucus</taxon>
    </lineage>
</organism>